<dbReference type="GO" id="GO:0008395">
    <property type="term" value="F:steroid hydroxylase activity"/>
    <property type="evidence" value="ECO:0007669"/>
    <property type="project" value="TreeGrafter"/>
</dbReference>
<keyword evidence="13 16" id="KW-0472">Membrane</keyword>
<dbReference type="FunFam" id="1.10.630.10:FF:000238">
    <property type="entry name" value="Cytochrome P450 2A6"/>
    <property type="match status" value="1"/>
</dbReference>
<dbReference type="GO" id="GO:0020037">
    <property type="term" value="F:heme binding"/>
    <property type="evidence" value="ECO:0007669"/>
    <property type="project" value="InterPro"/>
</dbReference>
<dbReference type="PRINTS" id="PR00463">
    <property type="entry name" value="EP450I"/>
</dbReference>
<evidence type="ECO:0000256" key="11">
    <source>
        <dbReference type="ARBA" id="ARBA00023004"/>
    </source>
</evidence>
<dbReference type="InterPro" id="IPR017972">
    <property type="entry name" value="Cyt_P450_CS"/>
</dbReference>
<organism evidence="17 18">
    <name type="scientific">Diploptera punctata</name>
    <name type="common">Pacific beetle cockroach</name>
    <dbReference type="NCBI Taxonomy" id="6984"/>
    <lineage>
        <taxon>Eukaryota</taxon>
        <taxon>Metazoa</taxon>
        <taxon>Ecdysozoa</taxon>
        <taxon>Arthropoda</taxon>
        <taxon>Hexapoda</taxon>
        <taxon>Insecta</taxon>
        <taxon>Pterygota</taxon>
        <taxon>Neoptera</taxon>
        <taxon>Polyneoptera</taxon>
        <taxon>Dictyoptera</taxon>
        <taxon>Blattodea</taxon>
        <taxon>Blaberoidea</taxon>
        <taxon>Blaberidae</taxon>
        <taxon>Diplopterinae</taxon>
        <taxon>Diploptera</taxon>
    </lineage>
</organism>
<gene>
    <name evidence="17" type="ORF">L9F63_024106</name>
</gene>
<dbReference type="Pfam" id="PF00067">
    <property type="entry name" value="p450"/>
    <property type="match status" value="1"/>
</dbReference>
<evidence type="ECO:0000256" key="15">
    <source>
        <dbReference type="RuleBase" id="RU000461"/>
    </source>
</evidence>
<evidence type="ECO:0000256" key="4">
    <source>
        <dbReference type="ARBA" id="ARBA00004406"/>
    </source>
</evidence>
<evidence type="ECO:0000256" key="10">
    <source>
        <dbReference type="ARBA" id="ARBA00023002"/>
    </source>
</evidence>
<keyword evidence="7 14" id="KW-0479">Metal-binding</keyword>
<proteinExistence type="inferred from homology"/>
<dbReference type="GO" id="GO:0016712">
    <property type="term" value="F:oxidoreductase activity, acting on paired donors, with incorporation or reduction of molecular oxygen, reduced flavin or flavoprotein as one donor, and incorporation of one atom of oxygen"/>
    <property type="evidence" value="ECO:0007669"/>
    <property type="project" value="TreeGrafter"/>
</dbReference>
<keyword evidence="9" id="KW-0492">Microsome</keyword>
<evidence type="ECO:0000256" key="3">
    <source>
        <dbReference type="ARBA" id="ARBA00004174"/>
    </source>
</evidence>
<dbReference type="AlphaFoldDB" id="A0AAD7ZI17"/>
<reference evidence="17" key="1">
    <citation type="journal article" date="2023" name="IScience">
        <title>Live-bearing cockroach genome reveals convergent evolutionary mechanisms linked to viviparity in insects and beyond.</title>
        <authorList>
            <person name="Fouks B."/>
            <person name="Harrison M.C."/>
            <person name="Mikhailova A.A."/>
            <person name="Marchal E."/>
            <person name="English S."/>
            <person name="Carruthers M."/>
            <person name="Jennings E.C."/>
            <person name="Chiamaka E.L."/>
            <person name="Frigard R.A."/>
            <person name="Pippel M."/>
            <person name="Attardo G.M."/>
            <person name="Benoit J.B."/>
            <person name="Bornberg-Bauer E."/>
            <person name="Tobe S.S."/>
        </authorList>
    </citation>
    <scope>NUCLEOTIDE SEQUENCE</scope>
    <source>
        <strain evidence="17">Stay&amp;Tobe</strain>
    </source>
</reference>
<keyword evidence="11 14" id="KW-0408">Iron</keyword>
<dbReference type="PANTHER" id="PTHR24300:SF376">
    <property type="entry name" value="CYTOCHROME P450 15A1"/>
    <property type="match status" value="1"/>
</dbReference>
<feature type="binding site" description="axial binding residue" evidence="14">
    <location>
        <position position="449"/>
    </location>
    <ligand>
        <name>heme</name>
        <dbReference type="ChEBI" id="CHEBI:30413"/>
    </ligand>
    <ligandPart>
        <name>Fe</name>
        <dbReference type="ChEBI" id="CHEBI:18248"/>
    </ligandPart>
</feature>
<evidence type="ECO:0008006" key="19">
    <source>
        <dbReference type="Google" id="ProtNLM"/>
    </source>
</evidence>
<dbReference type="GO" id="GO:0006805">
    <property type="term" value="P:xenobiotic metabolic process"/>
    <property type="evidence" value="ECO:0007669"/>
    <property type="project" value="TreeGrafter"/>
</dbReference>
<comment type="caution">
    <text evidence="17">The sequence shown here is derived from an EMBL/GenBank/DDBJ whole genome shotgun (WGS) entry which is preliminary data.</text>
</comment>
<keyword evidence="16" id="KW-0812">Transmembrane</keyword>
<feature type="transmembrane region" description="Helical" evidence="16">
    <location>
        <begin position="35"/>
        <end position="52"/>
    </location>
</feature>
<sequence length="631" mass="73253">MNPLLVIAAVCLFLLYIYRTATWRHPNFPPGPPSLPVYGAYWFLLLSNWTYIHKAIENMRRRYKTKILGFYLGSVPTVVACDYESIKEVESRPEFLGRMDTVVARERGLGKLLGLILADGPAWAHQRRYMLRYMRDFGFGTRNVKLECLMEEEIRDVVEVLNGKKQDKGIYNNGLALVPDLFYHILLNAIWSMYAGDKFSHVNHEYTRFIAQQGIDFIRATGPTGGSLVLTPWLRHLFPEKSGFKKIRETNLRIVDSIRTKIEEHKKTYSPDHMRDFIDMYLKEMKEHENDPLGSPFSEEQLLFLGWDLLVSTASTLTATLTMYVVYLINHPHVQHKIQEEIDNVVGRNRLPHLNDRPNMPYMEASLRELMRIASIFSLGIAHRATEDTELCGYFVPKNSMVLTGLYSYHHDPEVWGDPETYRPERFLNEKGQLKKDISLPFGAGKRVCVGETFGRQNMWLILTGLLQSFTFKMAKGQKLPALRTVHGFHQTGPEKHSSVFFFFRMWARLFFVHVRSCFFVRVFFVSVRAHVFYVHARVLSCARGFSCACAHVFYASCKSYEDDDQICLININVQCNLKIMFAICEYDEKLNNRLMMEQLSCASVERSFSTLKRIKNYAGYTFPLQHYKTI</sequence>
<dbReference type="PROSITE" id="PS00086">
    <property type="entry name" value="CYTOCHROME_P450"/>
    <property type="match status" value="1"/>
</dbReference>
<evidence type="ECO:0000256" key="5">
    <source>
        <dbReference type="ARBA" id="ARBA00010617"/>
    </source>
</evidence>
<dbReference type="GO" id="GO:0006082">
    <property type="term" value="P:organic acid metabolic process"/>
    <property type="evidence" value="ECO:0007669"/>
    <property type="project" value="TreeGrafter"/>
</dbReference>
<evidence type="ECO:0000313" key="18">
    <source>
        <dbReference type="Proteomes" id="UP001233999"/>
    </source>
</evidence>
<keyword evidence="8" id="KW-0256">Endoplasmic reticulum</keyword>
<comment type="subcellular location">
    <subcellularLocation>
        <location evidence="4">Endoplasmic reticulum membrane</location>
        <topology evidence="4">Peripheral membrane protein</topology>
    </subcellularLocation>
    <subcellularLocation>
        <location evidence="3">Microsome membrane</location>
        <topology evidence="3">Peripheral membrane protein</topology>
    </subcellularLocation>
</comment>
<evidence type="ECO:0000256" key="14">
    <source>
        <dbReference type="PIRSR" id="PIRSR602401-1"/>
    </source>
</evidence>
<dbReference type="GO" id="GO:0005506">
    <property type="term" value="F:iron ion binding"/>
    <property type="evidence" value="ECO:0007669"/>
    <property type="project" value="InterPro"/>
</dbReference>
<dbReference type="Proteomes" id="UP001233999">
    <property type="component" value="Unassembled WGS sequence"/>
</dbReference>
<dbReference type="Gene3D" id="1.10.630.10">
    <property type="entry name" value="Cytochrome P450"/>
    <property type="match status" value="1"/>
</dbReference>
<comment type="cofactor">
    <cofactor evidence="1 14">
        <name>heme</name>
        <dbReference type="ChEBI" id="CHEBI:30413"/>
    </cofactor>
</comment>
<evidence type="ECO:0000256" key="13">
    <source>
        <dbReference type="ARBA" id="ARBA00023136"/>
    </source>
</evidence>
<evidence type="ECO:0000256" key="9">
    <source>
        <dbReference type="ARBA" id="ARBA00022848"/>
    </source>
</evidence>
<keyword evidence="16" id="KW-1133">Transmembrane helix</keyword>
<comment type="function">
    <text evidence="2">May be involved in the metabolism of insect hormones and in the breakdown of synthetic insecticides.</text>
</comment>
<dbReference type="InterPro" id="IPR050182">
    <property type="entry name" value="Cytochrome_P450_fam2"/>
</dbReference>
<evidence type="ECO:0000256" key="8">
    <source>
        <dbReference type="ARBA" id="ARBA00022824"/>
    </source>
</evidence>
<comment type="similarity">
    <text evidence="5 15">Belongs to the cytochrome P450 family.</text>
</comment>
<name>A0AAD7ZI17_DIPPU</name>
<evidence type="ECO:0000256" key="12">
    <source>
        <dbReference type="ARBA" id="ARBA00023033"/>
    </source>
</evidence>
<keyword evidence="12 15" id="KW-0503">Monooxygenase</keyword>
<evidence type="ECO:0000256" key="7">
    <source>
        <dbReference type="ARBA" id="ARBA00022723"/>
    </source>
</evidence>
<evidence type="ECO:0000313" key="17">
    <source>
        <dbReference type="EMBL" id="KAJ9580717.1"/>
    </source>
</evidence>
<dbReference type="EMBL" id="JASPKZ010008190">
    <property type="protein sequence ID" value="KAJ9580717.1"/>
    <property type="molecule type" value="Genomic_DNA"/>
</dbReference>
<dbReference type="GO" id="GO:0005789">
    <property type="term" value="C:endoplasmic reticulum membrane"/>
    <property type="evidence" value="ECO:0007669"/>
    <property type="project" value="UniProtKB-SubCell"/>
</dbReference>
<evidence type="ECO:0000256" key="16">
    <source>
        <dbReference type="SAM" id="Phobius"/>
    </source>
</evidence>
<dbReference type="InterPro" id="IPR036396">
    <property type="entry name" value="Cyt_P450_sf"/>
</dbReference>
<accession>A0AAD7ZI17</accession>
<reference evidence="17" key="2">
    <citation type="submission" date="2023-05" db="EMBL/GenBank/DDBJ databases">
        <authorList>
            <person name="Fouks B."/>
        </authorList>
    </citation>
    <scope>NUCLEOTIDE SEQUENCE</scope>
    <source>
        <strain evidence="17">Stay&amp;Tobe</strain>
        <tissue evidence="17">Testes</tissue>
    </source>
</reference>
<dbReference type="PANTHER" id="PTHR24300">
    <property type="entry name" value="CYTOCHROME P450 508A4-RELATED"/>
    <property type="match status" value="1"/>
</dbReference>
<protein>
    <recommendedName>
        <fullName evidence="19">Cytochrome P450</fullName>
    </recommendedName>
</protein>
<dbReference type="InterPro" id="IPR001128">
    <property type="entry name" value="Cyt_P450"/>
</dbReference>
<dbReference type="InterPro" id="IPR002401">
    <property type="entry name" value="Cyt_P450_E_grp-I"/>
</dbReference>
<dbReference type="SUPFAM" id="SSF48264">
    <property type="entry name" value="Cytochrome P450"/>
    <property type="match status" value="1"/>
</dbReference>
<evidence type="ECO:0000256" key="2">
    <source>
        <dbReference type="ARBA" id="ARBA00003690"/>
    </source>
</evidence>
<keyword evidence="10 15" id="KW-0560">Oxidoreductase</keyword>
<keyword evidence="6 14" id="KW-0349">Heme</keyword>
<dbReference type="PRINTS" id="PR00385">
    <property type="entry name" value="P450"/>
</dbReference>
<evidence type="ECO:0000256" key="6">
    <source>
        <dbReference type="ARBA" id="ARBA00022617"/>
    </source>
</evidence>
<evidence type="ECO:0000256" key="1">
    <source>
        <dbReference type="ARBA" id="ARBA00001971"/>
    </source>
</evidence>
<keyword evidence="18" id="KW-1185">Reference proteome</keyword>
<feature type="non-terminal residue" evidence="17">
    <location>
        <position position="1"/>
    </location>
</feature>